<organism evidence="3 4">
    <name type="scientific">Canna indica</name>
    <name type="common">Indian-shot</name>
    <dbReference type="NCBI Taxonomy" id="4628"/>
    <lineage>
        <taxon>Eukaryota</taxon>
        <taxon>Viridiplantae</taxon>
        <taxon>Streptophyta</taxon>
        <taxon>Embryophyta</taxon>
        <taxon>Tracheophyta</taxon>
        <taxon>Spermatophyta</taxon>
        <taxon>Magnoliopsida</taxon>
        <taxon>Liliopsida</taxon>
        <taxon>Zingiberales</taxon>
        <taxon>Cannaceae</taxon>
        <taxon>Canna</taxon>
    </lineage>
</organism>
<gene>
    <name evidence="3" type="ORF">Cni_G16914</name>
</gene>
<feature type="transmembrane region" description="Helical" evidence="2">
    <location>
        <begin position="151"/>
        <end position="170"/>
    </location>
</feature>
<dbReference type="AlphaFoldDB" id="A0AAQ3KLL3"/>
<feature type="transmembrane region" description="Helical" evidence="2">
    <location>
        <begin position="176"/>
        <end position="197"/>
    </location>
</feature>
<dbReference type="EMBL" id="CP136894">
    <property type="protein sequence ID" value="WOL08162.1"/>
    <property type="molecule type" value="Genomic_DNA"/>
</dbReference>
<keyword evidence="2" id="KW-1133">Transmembrane helix</keyword>
<feature type="compositionally biased region" description="Pro residues" evidence="1">
    <location>
        <begin position="13"/>
        <end position="28"/>
    </location>
</feature>
<evidence type="ECO:0000256" key="2">
    <source>
        <dbReference type="SAM" id="Phobius"/>
    </source>
</evidence>
<feature type="transmembrane region" description="Helical" evidence="2">
    <location>
        <begin position="117"/>
        <end position="139"/>
    </location>
</feature>
<keyword evidence="2" id="KW-0812">Transmembrane</keyword>
<name>A0AAQ3KLL3_9LILI</name>
<feature type="region of interest" description="Disordered" evidence="1">
    <location>
        <begin position="1"/>
        <end position="69"/>
    </location>
</feature>
<dbReference type="Proteomes" id="UP001327560">
    <property type="component" value="Chromosome 5"/>
</dbReference>
<proteinExistence type="predicted"/>
<evidence type="ECO:0000313" key="4">
    <source>
        <dbReference type="Proteomes" id="UP001327560"/>
    </source>
</evidence>
<feature type="transmembrane region" description="Helical" evidence="2">
    <location>
        <begin position="83"/>
        <end position="105"/>
    </location>
</feature>
<keyword evidence="4" id="KW-1185">Reference proteome</keyword>
<sequence>MTSNGQNKVFPDSSPPPSPSSSPPPDLKTPPATSHRDADMAIHVGSDPAVPDKPPKDESTKHGGTPLPAAPVAKDFKRVSKMAYTATLGIVAISVTLLMSLPHPVDPDRLTLYACDATFACLSLILSIGLIYYSIVSPVGEKLAWVQEKVMVFYCLLVVLSVISRMAVMFPLVHFLVMLLAIVVVIGFLVLCLCLAWKAEKKAQ</sequence>
<evidence type="ECO:0000256" key="1">
    <source>
        <dbReference type="SAM" id="MobiDB-lite"/>
    </source>
</evidence>
<evidence type="ECO:0000313" key="3">
    <source>
        <dbReference type="EMBL" id="WOL08162.1"/>
    </source>
</evidence>
<protein>
    <submittedName>
        <fullName evidence="3">Uncharacterized protein</fullName>
    </submittedName>
</protein>
<keyword evidence="2" id="KW-0472">Membrane</keyword>
<reference evidence="3 4" key="1">
    <citation type="submission" date="2023-10" db="EMBL/GenBank/DDBJ databases">
        <title>Chromosome-scale genome assembly provides insights into flower coloration mechanisms of Canna indica.</title>
        <authorList>
            <person name="Li C."/>
        </authorList>
    </citation>
    <scope>NUCLEOTIDE SEQUENCE [LARGE SCALE GENOMIC DNA]</scope>
    <source>
        <tissue evidence="3">Flower</tissue>
    </source>
</reference>
<accession>A0AAQ3KLL3</accession>